<evidence type="ECO:0000313" key="1">
    <source>
        <dbReference type="EMBL" id="CRL01184.1"/>
    </source>
</evidence>
<dbReference type="Proteomes" id="UP000183832">
    <property type="component" value="Unassembled WGS sequence"/>
</dbReference>
<dbReference type="AlphaFoldDB" id="A0A1J1ILZ4"/>
<evidence type="ECO:0000313" key="2">
    <source>
        <dbReference type="Proteomes" id="UP000183832"/>
    </source>
</evidence>
<dbReference type="EMBL" id="CVRI01000055">
    <property type="protein sequence ID" value="CRL01184.1"/>
    <property type="molecule type" value="Genomic_DNA"/>
</dbReference>
<sequence length="147" mass="17353">MSSSAGRKRMRIEDGKSKSTQFQFHPENFKSFFSPDLFSYAANYDHEVFKYLNIIILGTPKTKLNLSFQIAELLINNQEVVRKKLKRKLCRISHLSELNENWFRRNPKNKNELKFLLATPTLSHLFDISTSWSACYGKKLLRKFQFL</sequence>
<accession>A0A1J1ILZ4</accession>
<proteinExistence type="predicted"/>
<reference evidence="1 2" key="1">
    <citation type="submission" date="2015-04" db="EMBL/GenBank/DDBJ databases">
        <authorList>
            <person name="Syromyatnikov M.Y."/>
            <person name="Popov V.N."/>
        </authorList>
    </citation>
    <scope>NUCLEOTIDE SEQUENCE [LARGE SCALE GENOMIC DNA]</scope>
</reference>
<protein>
    <submittedName>
        <fullName evidence="1">CLUMA_CG014519, isoform A</fullName>
    </submittedName>
</protein>
<name>A0A1J1ILZ4_9DIPT</name>
<gene>
    <name evidence="1" type="ORF">CLUMA_CG014519</name>
</gene>
<organism evidence="1 2">
    <name type="scientific">Clunio marinus</name>
    <dbReference type="NCBI Taxonomy" id="568069"/>
    <lineage>
        <taxon>Eukaryota</taxon>
        <taxon>Metazoa</taxon>
        <taxon>Ecdysozoa</taxon>
        <taxon>Arthropoda</taxon>
        <taxon>Hexapoda</taxon>
        <taxon>Insecta</taxon>
        <taxon>Pterygota</taxon>
        <taxon>Neoptera</taxon>
        <taxon>Endopterygota</taxon>
        <taxon>Diptera</taxon>
        <taxon>Nematocera</taxon>
        <taxon>Chironomoidea</taxon>
        <taxon>Chironomidae</taxon>
        <taxon>Clunio</taxon>
    </lineage>
</organism>
<keyword evidence="2" id="KW-1185">Reference proteome</keyword>